<evidence type="ECO:0000313" key="6">
    <source>
        <dbReference type="Proteomes" id="UP000295371"/>
    </source>
</evidence>
<feature type="domain" description="HTH marR-type" evidence="4">
    <location>
        <begin position="9"/>
        <end position="143"/>
    </location>
</feature>
<gene>
    <name evidence="5" type="ORF">CLV29_3095</name>
</gene>
<dbReference type="PANTHER" id="PTHR33164">
    <property type="entry name" value="TRANSCRIPTIONAL REGULATOR, MARR FAMILY"/>
    <property type="match status" value="1"/>
</dbReference>
<dbReference type="SMART" id="SM00347">
    <property type="entry name" value="HTH_MARR"/>
    <property type="match status" value="1"/>
</dbReference>
<sequence length="147" mass="16390">MSTDPDLADLPLGQLLMRAGRGWRHAQLRALEPFGLAAHQAHAFWVVVRWGADAEELRLSRLADRLRIAPRSATEVVDALEDKGLVRRLPSQTDRRATVVELTDAGRELAVQMRQGQVVTDFFAGLSEQEAEQLRKLLIKVITEAGE</sequence>
<dbReference type="EMBL" id="SOAW01000003">
    <property type="protein sequence ID" value="TDT30071.1"/>
    <property type="molecule type" value="Genomic_DNA"/>
</dbReference>
<reference evidence="5 6" key="1">
    <citation type="submission" date="2019-03" db="EMBL/GenBank/DDBJ databases">
        <title>Genomic Encyclopedia of Archaeal and Bacterial Type Strains, Phase II (KMG-II): from individual species to whole genera.</title>
        <authorList>
            <person name="Goeker M."/>
        </authorList>
    </citation>
    <scope>NUCLEOTIDE SEQUENCE [LARGE SCALE GENOMIC DNA]</scope>
    <source>
        <strain evidence="5 6">DSM 24323</strain>
    </source>
</reference>
<evidence type="ECO:0000259" key="4">
    <source>
        <dbReference type="PROSITE" id="PS50995"/>
    </source>
</evidence>
<evidence type="ECO:0000256" key="3">
    <source>
        <dbReference type="ARBA" id="ARBA00023163"/>
    </source>
</evidence>
<comment type="caution">
    <text evidence="5">The sequence shown here is derived from an EMBL/GenBank/DDBJ whole genome shotgun (WGS) entry which is preliminary data.</text>
</comment>
<dbReference type="SUPFAM" id="SSF46785">
    <property type="entry name" value="Winged helix' DNA-binding domain"/>
    <property type="match status" value="1"/>
</dbReference>
<proteinExistence type="predicted"/>
<dbReference type="PROSITE" id="PS01117">
    <property type="entry name" value="HTH_MARR_1"/>
    <property type="match status" value="1"/>
</dbReference>
<dbReference type="InterPro" id="IPR023187">
    <property type="entry name" value="Tscrpt_reg_MarR-type_CS"/>
</dbReference>
<dbReference type="PANTHER" id="PTHR33164:SF64">
    <property type="entry name" value="TRANSCRIPTIONAL REGULATOR SLYA"/>
    <property type="match status" value="1"/>
</dbReference>
<dbReference type="Pfam" id="PF01047">
    <property type="entry name" value="MarR"/>
    <property type="match status" value="1"/>
</dbReference>
<keyword evidence="3" id="KW-0804">Transcription</keyword>
<dbReference type="Proteomes" id="UP000295371">
    <property type="component" value="Unassembled WGS sequence"/>
</dbReference>
<dbReference type="PRINTS" id="PR00598">
    <property type="entry name" value="HTHMARR"/>
</dbReference>
<name>A0A4R7IZ51_9ACTN</name>
<dbReference type="InterPro" id="IPR000835">
    <property type="entry name" value="HTH_MarR-typ"/>
</dbReference>
<keyword evidence="6" id="KW-1185">Reference proteome</keyword>
<evidence type="ECO:0000313" key="5">
    <source>
        <dbReference type="EMBL" id="TDT30071.1"/>
    </source>
</evidence>
<dbReference type="Gene3D" id="1.10.10.10">
    <property type="entry name" value="Winged helix-like DNA-binding domain superfamily/Winged helix DNA-binding domain"/>
    <property type="match status" value="1"/>
</dbReference>
<dbReference type="AlphaFoldDB" id="A0A4R7IZ51"/>
<dbReference type="InterPro" id="IPR036388">
    <property type="entry name" value="WH-like_DNA-bd_sf"/>
</dbReference>
<dbReference type="InterPro" id="IPR039422">
    <property type="entry name" value="MarR/SlyA-like"/>
</dbReference>
<dbReference type="InterPro" id="IPR036390">
    <property type="entry name" value="WH_DNA-bd_sf"/>
</dbReference>
<dbReference type="GO" id="GO:0003700">
    <property type="term" value="F:DNA-binding transcription factor activity"/>
    <property type="evidence" value="ECO:0007669"/>
    <property type="project" value="InterPro"/>
</dbReference>
<organism evidence="5 6">
    <name type="scientific">Naumannella halotolerans</name>
    <dbReference type="NCBI Taxonomy" id="993414"/>
    <lineage>
        <taxon>Bacteria</taxon>
        <taxon>Bacillati</taxon>
        <taxon>Actinomycetota</taxon>
        <taxon>Actinomycetes</taxon>
        <taxon>Propionibacteriales</taxon>
        <taxon>Propionibacteriaceae</taxon>
        <taxon>Naumannella</taxon>
    </lineage>
</organism>
<protein>
    <submittedName>
        <fullName evidence="5">DNA-binding MarR family transcriptional regulator</fullName>
    </submittedName>
</protein>
<dbReference type="GO" id="GO:0006950">
    <property type="term" value="P:response to stress"/>
    <property type="evidence" value="ECO:0007669"/>
    <property type="project" value="TreeGrafter"/>
</dbReference>
<dbReference type="GO" id="GO:0003677">
    <property type="term" value="F:DNA binding"/>
    <property type="evidence" value="ECO:0007669"/>
    <property type="project" value="UniProtKB-KW"/>
</dbReference>
<keyword evidence="1" id="KW-0805">Transcription regulation</keyword>
<evidence type="ECO:0000256" key="1">
    <source>
        <dbReference type="ARBA" id="ARBA00023015"/>
    </source>
</evidence>
<accession>A0A4R7IZ51</accession>
<evidence type="ECO:0000256" key="2">
    <source>
        <dbReference type="ARBA" id="ARBA00023125"/>
    </source>
</evidence>
<dbReference type="PROSITE" id="PS50995">
    <property type="entry name" value="HTH_MARR_2"/>
    <property type="match status" value="1"/>
</dbReference>
<keyword evidence="2 5" id="KW-0238">DNA-binding</keyword>
<dbReference type="OrthoDB" id="9815567at2"/>
<dbReference type="RefSeq" id="WP_133755970.1">
    <property type="nucleotide sequence ID" value="NZ_SOAW01000003.1"/>
</dbReference>